<evidence type="ECO:0000313" key="2">
    <source>
        <dbReference type="EMBL" id="GMT01519.1"/>
    </source>
</evidence>
<name>A0AAV5U3R8_9BILA</name>
<reference evidence="2" key="1">
    <citation type="submission" date="2023-10" db="EMBL/GenBank/DDBJ databases">
        <title>Genome assembly of Pristionchus species.</title>
        <authorList>
            <person name="Yoshida K."/>
            <person name="Sommer R.J."/>
        </authorList>
    </citation>
    <scope>NUCLEOTIDE SEQUENCE</scope>
    <source>
        <strain evidence="2">RS0144</strain>
    </source>
</reference>
<keyword evidence="1" id="KW-0812">Transmembrane</keyword>
<proteinExistence type="predicted"/>
<keyword evidence="1" id="KW-0472">Membrane</keyword>
<dbReference type="Proteomes" id="UP001432027">
    <property type="component" value="Unassembled WGS sequence"/>
</dbReference>
<dbReference type="EMBL" id="BTSX01000005">
    <property type="protein sequence ID" value="GMT01519.1"/>
    <property type="molecule type" value="Genomic_DNA"/>
</dbReference>
<accession>A0AAV5U3R8</accession>
<organism evidence="2 3">
    <name type="scientific">Pristionchus entomophagus</name>
    <dbReference type="NCBI Taxonomy" id="358040"/>
    <lineage>
        <taxon>Eukaryota</taxon>
        <taxon>Metazoa</taxon>
        <taxon>Ecdysozoa</taxon>
        <taxon>Nematoda</taxon>
        <taxon>Chromadorea</taxon>
        <taxon>Rhabditida</taxon>
        <taxon>Rhabditina</taxon>
        <taxon>Diplogasteromorpha</taxon>
        <taxon>Diplogasteroidea</taxon>
        <taxon>Neodiplogasteridae</taxon>
        <taxon>Pristionchus</taxon>
    </lineage>
</organism>
<gene>
    <name evidence="2" type="ORF">PENTCL1PPCAC_23693</name>
</gene>
<feature type="transmembrane region" description="Helical" evidence="1">
    <location>
        <begin position="20"/>
        <end position="42"/>
    </location>
</feature>
<evidence type="ECO:0000256" key="1">
    <source>
        <dbReference type="SAM" id="Phobius"/>
    </source>
</evidence>
<comment type="caution">
    <text evidence="2">The sequence shown here is derived from an EMBL/GenBank/DDBJ whole genome shotgun (WGS) entry which is preliminary data.</text>
</comment>
<keyword evidence="1" id="KW-1133">Transmembrane helix</keyword>
<evidence type="ECO:0000313" key="3">
    <source>
        <dbReference type="Proteomes" id="UP001432027"/>
    </source>
</evidence>
<keyword evidence="3" id="KW-1185">Reference proteome</keyword>
<protein>
    <submittedName>
        <fullName evidence="2">Uncharacterized protein</fullName>
    </submittedName>
</protein>
<sequence>FVAVYRLLVYSNPQPTVMDTIWIVLICIAAGLVALCMLVWILRCLKCLVCDCLFCGCCDDRHHHHSHDHCHA</sequence>
<dbReference type="AlphaFoldDB" id="A0AAV5U3R8"/>
<feature type="non-terminal residue" evidence="2">
    <location>
        <position position="1"/>
    </location>
</feature>